<evidence type="ECO:0000313" key="6">
    <source>
        <dbReference type="Proteomes" id="UP000007880"/>
    </source>
</evidence>
<feature type="compositionally biased region" description="Pro residues" evidence="4">
    <location>
        <begin position="9"/>
        <end position="20"/>
    </location>
</feature>
<dbReference type="Pfam" id="PF01547">
    <property type="entry name" value="SBP_bac_1"/>
    <property type="match status" value="1"/>
</dbReference>
<dbReference type="OrthoDB" id="9808332at2"/>
<evidence type="ECO:0000256" key="3">
    <source>
        <dbReference type="ARBA" id="ARBA00022729"/>
    </source>
</evidence>
<dbReference type="HOGENOM" id="CLU_031285_9_1_0"/>
<evidence type="ECO:0000256" key="1">
    <source>
        <dbReference type="ARBA" id="ARBA00008520"/>
    </source>
</evidence>
<dbReference type="Proteomes" id="UP000007880">
    <property type="component" value="Chromosome"/>
</dbReference>
<accession>I0I604</accession>
<gene>
    <name evidence="5" type="ordered locus">CLDAP_26520</name>
</gene>
<dbReference type="AlphaFoldDB" id="I0I604"/>
<dbReference type="InterPro" id="IPR006059">
    <property type="entry name" value="SBP"/>
</dbReference>
<sequence>MVLAACPGQPAPAPAAPTQPPAQEAAPAATEPPAQEAAPAQEGVVTLTWVGPGPGAEFEFRRQQAERWNAANPDIQVRLIEGPVSATDRIGLYLQAFQAQSADIDIMQIDVIWPGDLAEHLIDFYEYEGVAEAVAGDFPAIVQNNTVDGRLVGLPWFTDGGLLYYRTDLLEKYGFDGPPQTWDELEQMAQTIQDGERAEGNQDFWGFVWQGAPYEGLTCDALEWIYSSGGGTIVSPDKVITINNPAAAEALDRAYSWIGKITPPGVTSFMEEESRRVWHGGNAAFMRNWPYAYGLSQGEDSAVKDKFDVTSLPGKEPGMSAATLGGWQVGVSKYSRNPEAAVKLALWLASEEEQKAQALSPSSLIPTKIALYSDPDIAEQRPFMPRLLPVFTSAVARPSTATAPKYNETSNIFFSNVFEVLTGRMSGADAVATIELDLQDLLGFEVGAP</sequence>
<organism evidence="5 6">
    <name type="scientific">Caldilinea aerophila (strain DSM 14535 / JCM 11387 / NBRC 104270 / STL-6-O1)</name>
    <dbReference type="NCBI Taxonomy" id="926550"/>
    <lineage>
        <taxon>Bacteria</taxon>
        <taxon>Bacillati</taxon>
        <taxon>Chloroflexota</taxon>
        <taxon>Caldilineae</taxon>
        <taxon>Caldilineales</taxon>
        <taxon>Caldilineaceae</taxon>
        <taxon>Caldilinea</taxon>
    </lineage>
</organism>
<evidence type="ECO:0000256" key="4">
    <source>
        <dbReference type="SAM" id="MobiDB-lite"/>
    </source>
</evidence>
<name>I0I604_CALAS</name>
<dbReference type="PANTHER" id="PTHR43649">
    <property type="entry name" value="ARABINOSE-BINDING PROTEIN-RELATED"/>
    <property type="match status" value="1"/>
</dbReference>
<dbReference type="KEGG" id="cap:CLDAP_26520"/>
<feature type="region of interest" description="Disordered" evidence="4">
    <location>
        <begin position="1"/>
        <end position="40"/>
    </location>
</feature>
<evidence type="ECO:0000313" key="5">
    <source>
        <dbReference type="EMBL" id="BAM00692.1"/>
    </source>
</evidence>
<dbReference type="CDD" id="cd14750">
    <property type="entry name" value="PBP2_TMBP"/>
    <property type="match status" value="1"/>
</dbReference>
<dbReference type="InterPro" id="IPR050490">
    <property type="entry name" value="Bact_solute-bd_prot1"/>
</dbReference>
<dbReference type="EMBL" id="AP012337">
    <property type="protein sequence ID" value="BAM00692.1"/>
    <property type="molecule type" value="Genomic_DNA"/>
</dbReference>
<dbReference type="SUPFAM" id="SSF53850">
    <property type="entry name" value="Periplasmic binding protein-like II"/>
    <property type="match status" value="1"/>
</dbReference>
<dbReference type="PATRIC" id="fig|926550.5.peg.2886"/>
<comment type="similarity">
    <text evidence="1">Belongs to the bacterial solute-binding protein 1 family.</text>
</comment>
<keyword evidence="6" id="KW-1185">Reference proteome</keyword>
<feature type="compositionally biased region" description="Low complexity" evidence="4">
    <location>
        <begin position="21"/>
        <end position="40"/>
    </location>
</feature>
<dbReference type="STRING" id="926550.CLDAP_26520"/>
<dbReference type="Gene3D" id="3.40.190.10">
    <property type="entry name" value="Periplasmic binding protein-like II"/>
    <property type="match status" value="2"/>
</dbReference>
<evidence type="ECO:0000256" key="2">
    <source>
        <dbReference type="ARBA" id="ARBA00022448"/>
    </source>
</evidence>
<dbReference type="PANTHER" id="PTHR43649:SF34">
    <property type="entry name" value="ABC TRANSPORTER PERIPLASMIC-BINDING PROTEIN YCJN-RELATED"/>
    <property type="match status" value="1"/>
</dbReference>
<protein>
    <submittedName>
        <fullName evidence="5">Putative ABC transporter substrate binding protein</fullName>
    </submittedName>
</protein>
<proteinExistence type="inferred from homology"/>
<reference evidence="5 6" key="1">
    <citation type="submission" date="2012-02" db="EMBL/GenBank/DDBJ databases">
        <title>Complete genome sequence of Caldilinea aerophila DSM 14535 (= NBRC 102666).</title>
        <authorList>
            <person name="Oguchi A."/>
            <person name="Hosoyama A."/>
            <person name="Sekine M."/>
            <person name="Fukai R."/>
            <person name="Kato Y."/>
            <person name="Nakamura S."/>
            <person name="Hanada S."/>
            <person name="Yamazaki S."/>
            <person name="Fujita N."/>
        </authorList>
    </citation>
    <scope>NUCLEOTIDE SEQUENCE [LARGE SCALE GENOMIC DNA]</scope>
    <source>
        <strain evidence="6">DSM 14535 / JCM 11387 / NBRC 104270 / STL-6-O1</strain>
    </source>
</reference>
<keyword evidence="3" id="KW-0732">Signal</keyword>
<dbReference type="eggNOG" id="COG1653">
    <property type="taxonomic scope" value="Bacteria"/>
</dbReference>
<keyword evidence="2" id="KW-0813">Transport</keyword>